<keyword evidence="3" id="KW-1185">Reference proteome</keyword>
<reference evidence="2" key="1">
    <citation type="submission" date="2021-03" db="EMBL/GenBank/DDBJ databases">
        <title>Antimicrobial resistance genes in bacteria isolated from Japanese honey, and their potential for conferring macrolide and lincosamide resistance in the American foulbrood pathogen Paenibacillus larvae.</title>
        <authorList>
            <person name="Okamoto M."/>
            <person name="Kumagai M."/>
            <person name="Kanamori H."/>
            <person name="Takamatsu D."/>
        </authorList>
    </citation>
    <scope>NUCLEOTIDE SEQUENCE</scope>
    <source>
        <strain evidence="2">J2TS6</strain>
    </source>
</reference>
<accession>A0A919XM00</accession>
<comment type="caution">
    <text evidence="2">The sequence shown here is derived from an EMBL/GenBank/DDBJ whole genome shotgun (WGS) entry which is preliminary data.</text>
</comment>
<dbReference type="InterPro" id="IPR043723">
    <property type="entry name" value="DUF5665"/>
</dbReference>
<dbReference type="Proteomes" id="UP000679779">
    <property type="component" value="Unassembled WGS sequence"/>
</dbReference>
<organism evidence="2 3">
    <name type="scientific">Paenibacillus albilobatus</name>
    <dbReference type="NCBI Taxonomy" id="2716884"/>
    <lineage>
        <taxon>Bacteria</taxon>
        <taxon>Bacillati</taxon>
        <taxon>Bacillota</taxon>
        <taxon>Bacilli</taxon>
        <taxon>Bacillales</taxon>
        <taxon>Paenibacillaceae</taxon>
        <taxon>Paenibacillus</taxon>
    </lineage>
</organism>
<dbReference type="Pfam" id="PF18910">
    <property type="entry name" value="DUF5665"/>
    <property type="match status" value="1"/>
</dbReference>
<protein>
    <submittedName>
        <fullName evidence="2">Uncharacterized protein</fullName>
    </submittedName>
</protein>
<gene>
    <name evidence="2" type="ORF">J2TS6_53550</name>
</gene>
<sequence>MSKPSAYRVDVDEHPFELRHEVKRLNRRLDQIADSLEKAEIKDVLENYTNPKKRIITNFTSGIARGLGLSLGTFVILGILGYILSLFVKMPVIGEYIANLQHYINEYKR</sequence>
<keyword evidence="1" id="KW-0812">Transmembrane</keyword>
<keyword evidence="1" id="KW-0472">Membrane</keyword>
<dbReference type="EMBL" id="BORQ01000009">
    <property type="protein sequence ID" value="GIO34214.1"/>
    <property type="molecule type" value="Genomic_DNA"/>
</dbReference>
<keyword evidence="1" id="KW-1133">Transmembrane helix</keyword>
<dbReference type="AlphaFoldDB" id="A0A919XM00"/>
<feature type="transmembrane region" description="Helical" evidence="1">
    <location>
        <begin position="62"/>
        <end position="84"/>
    </location>
</feature>
<proteinExistence type="predicted"/>
<evidence type="ECO:0000313" key="2">
    <source>
        <dbReference type="EMBL" id="GIO34214.1"/>
    </source>
</evidence>
<evidence type="ECO:0000313" key="3">
    <source>
        <dbReference type="Proteomes" id="UP000679779"/>
    </source>
</evidence>
<name>A0A919XM00_9BACL</name>
<evidence type="ECO:0000256" key="1">
    <source>
        <dbReference type="SAM" id="Phobius"/>
    </source>
</evidence>